<sequence>METSKKKILVFIDWFLPGYKAGGPVRSMANMVDHLSDRFDFYIVTRNTEYLEIEPYRGIQSNVWVDFQPGVKVYYASAVKEGLRLWKQLIQAGNFDTIYINGIYSFKYSVLSLWAAKQFNNLKVIVSPRGMLAPSAIGVKSRKKNLFLALVRWVRLYRGIDWHATNEKEASEIKMLCGNATKVSIAANLPRKTNLNQTPVQKQKGHLMVCSFARISLEKNTLFALQTLSLVQTTGEIHFHLYGQIYNDEYWQECLSVIEQLPVNIHVEYKGVVDADRVGEQMANYHVMYLPSRGENFGHVILESLMGGRPVLISDQTPWLGLSDKKAGWDLPLSEMPLFASKLDELNLMDQQQYDQWSMGAQQLADQFVNDPTRMQQYLQLFQ</sequence>
<dbReference type="AlphaFoldDB" id="A0A2W7MR35"/>
<proteinExistence type="predicted"/>
<gene>
    <name evidence="2" type="ORF">LX69_03494</name>
</gene>
<evidence type="ECO:0000259" key="1">
    <source>
        <dbReference type="Pfam" id="PF00534"/>
    </source>
</evidence>
<dbReference type="Proteomes" id="UP000249239">
    <property type="component" value="Unassembled WGS sequence"/>
</dbReference>
<dbReference type="CDD" id="cd03801">
    <property type="entry name" value="GT4_PimA-like"/>
    <property type="match status" value="1"/>
</dbReference>
<accession>A0A2W7MR35</accession>
<organism evidence="2 3">
    <name type="scientific">Breznakibacter xylanolyticus</name>
    <dbReference type="NCBI Taxonomy" id="990"/>
    <lineage>
        <taxon>Bacteria</taxon>
        <taxon>Pseudomonadati</taxon>
        <taxon>Bacteroidota</taxon>
        <taxon>Bacteroidia</taxon>
        <taxon>Marinilabiliales</taxon>
        <taxon>Marinilabiliaceae</taxon>
        <taxon>Breznakibacter</taxon>
    </lineage>
</organism>
<keyword evidence="2" id="KW-0808">Transferase</keyword>
<dbReference type="EMBL" id="QKZK01000067">
    <property type="protein sequence ID" value="PZX09921.1"/>
    <property type="molecule type" value="Genomic_DNA"/>
</dbReference>
<dbReference type="RefSeq" id="WP_111447253.1">
    <property type="nucleotide sequence ID" value="NZ_QKZK01000067.1"/>
</dbReference>
<keyword evidence="3" id="KW-1185">Reference proteome</keyword>
<dbReference type="InterPro" id="IPR050194">
    <property type="entry name" value="Glycosyltransferase_grp1"/>
</dbReference>
<evidence type="ECO:0000313" key="2">
    <source>
        <dbReference type="EMBL" id="PZX09921.1"/>
    </source>
</evidence>
<protein>
    <submittedName>
        <fullName evidence="2">Glycosyltransferase involved in cell wall biosynthesis</fullName>
    </submittedName>
</protein>
<dbReference type="PANTHER" id="PTHR45947">
    <property type="entry name" value="SULFOQUINOVOSYL TRANSFERASE SQD2"/>
    <property type="match status" value="1"/>
</dbReference>
<dbReference type="Pfam" id="PF00534">
    <property type="entry name" value="Glycos_transf_1"/>
    <property type="match status" value="1"/>
</dbReference>
<name>A0A2W7MR35_9BACT</name>
<dbReference type="OrthoDB" id="9790710at2"/>
<comment type="caution">
    <text evidence="2">The sequence shown here is derived from an EMBL/GenBank/DDBJ whole genome shotgun (WGS) entry which is preliminary data.</text>
</comment>
<dbReference type="PANTHER" id="PTHR45947:SF3">
    <property type="entry name" value="SULFOQUINOVOSYL TRANSFERASE SQD2"/>
    <property type="match status" value="1"/>
</dbReference>
<dbReference type="InterPro" id="IPR001296">
    <property type="entry name" value="Glyco_trans_1"/>
</dbReference>
<dbReference type="GO" id="GO:0016757">
    <property type="term" value="F:glycosyltransferase activity"/>
    <property type="evidence" value="ECO:0007669"/>
    <property type="project" value="InterPro"/>
</dbReference>
<dbReference type="SUPFAM" id="SSF53756">
    <property type="entry name" value="UDP-Glycosyltransferase/glycogen phosphorylase"/>
    <property type="match status" value="1"/>
</dbReference>
<feature type="domain" description="Glycosyl transferase family 1" evidence="1">
    <location>
        <begin position="201"/>
        <end position="317"/>
    </location>
</feature>
<dbReference type="Gene3D" id="3.40.50.2000">
    <property type="entry name" value="Glycogen Phosphorylase B"/>
    <property type="match status" value="2"/>
</dbReference>
<evidence type="ECO:0000313" key="3">
    <source>
        <dbReference type="Proteomes" id="UP000249239"/>
    </source>
</evidence>
<reference evidence="2 3" key="1">
    <citation type="submission" date="2018-06" db="EMBL/GenBank/DDBJ databases">
        <title>Genomic Encyclopedia of Archaeal and Bacterial Type Strains, Phase II (KMG-II): from individual species to whole genera.</title>
        <authorList>
            <person name="Goeker M."/>
        </authorList>
    </citation>
    <scope>NUCLEOTIDE SEQUENCE [LARGE SCALE GENOMIC DNA]</scope>
    <source>
        <strain evidence="2 3">DSM 6779</strain>
    </source>
</reference>